<comment type="caution">
    <text evidence="1">The sequence shown here is derived from an EMBL/GenBank/DDBJ whole genome shotgun (WGS) entry which is preliminary data.</text>
</comment>
<dbReference type="EMBL" id="JBFSHR010000015">
    <property type="protein sequence ID" value="MEX6429362.1"/>
    <property type="molecule type" value="Genomic_DNA"/>
</dbReference>
<evidence type="ECO:0000313" key="2">
    <source>
        <dbReference type="Proteomes" id="UP001560267"/>
    </source>
</evidence>
<dbReference type="Proteomes" id="UP001560267">
    <property type="component" value="Unassembled WGS sequence"/>
</dbReference>
<sequence length="70" mass="7674">MARVSEVIEMYNWTLIATCSAALNTSPAFDRRSLLSYFLPLQERQGNTPVCSHGGFGMFSGISAHDSFAN</sequence>
<keyword evidence="2" id="KW-1185">Reference proteome</keyword>
<name>A0ABV3Y1C2_9ACTN</name>
<reference evidence="1 2" key="1">
    <citation type="submission" date="2024-07" db="EMBL/GenBank/DDBJ databases">
        <title>Draft Genome Sequence of Ferrimicrobium acidiphilum Strain YE2023, Isolated from a Pulp of Bioleach Reactor.</title>
        <authorList>
            <person name="Elkina Y.A."/>
            <person name="Bulaeva A.G."/>
            <person name="Beletsky A.V."/>
            <person name="Mardanov A.V."/>
        </authorList>
    </citation>
    <scope>NUCLEOTIDE SEQUENCE [LARGE SCALE GENOMIC DNA]</scope>
    <source>
        <strain evidence="1 2">YE2023</strain>
    </source>
</reference>
<accession>A0ABV3Y1C2</accession>
<protein>
    <submittedName>
        <fullName evidence="1">Uncharacterized protein</fullName>
    </submittedName>
</protein>
<dbReference type="RefSeq" id="WP_298386722.1">
    <property type="nucleotide sequence ID" value="NZ_JBFSHR010000015.1"/>
</dbReference>
<gene>
    <name evidence="1" type="ORF">AB6A68_05850</name>
</gene>
<evidence type="ECO:0000313" key="1">
    <source>
        <dbReference type="EMBL" id="MEX6429362.1"/>
    </source>
</evidence>
<proteinExistence type="predicted"/>
<organism evidence="1 2">
    <name type="scientific">Ferrimicrobium acidiphilum</name>
    <dbReference type="NCBI Taxonomy" id="121039"/>
    <lineage>
        <taxon>Bacteria</taxon>
        <taxon>Bacillati</taxon>
        <taxon>Actinomycetota</taxon>
        <taxon>Acidimicrobiia</taxon>
        <taxon>Acidimicrobiales</taxon>
        <taxon>Acidimicrobiaceae</taxon>
        <taxon>Ferrimicrobium</taxon>
    </lineage>
</organism>